<proteinExistence type="predicted"/>
<dbReference type="InterPro" id="IPR045110">
    <property type="entry name" value="XMAP215"/>
</dbReference>
<dbReference type="SMART" id="SM01349">
    <property type="entry name" value="TOG"/>
    <property type="match status" value="5"/>
</dbReference>
<evidence type="ECO:0000256" key="3">
    <source>
        <dbReference type="ARBA" id="ARBA00023212"/>
    </source>
</evidence>
<organism evidence="6 7">
    <name type="scientific">Oikopleura dioica</name>
    <name type="common">Tunicate</name>
    <dbReference type="NCBI Taxonomy" id="34765"/>
    <lineage>
        <taxon>Eukaryota</taxon>
        <taxon>Metazoa</taxon>
        <taxon>Chordata</taxon>
        <taxon>Tunicata</taxon>
        <taxon>Appendicularia</taxon>
        <taxon>Copelata</taxon>
        <taxon>Oikopleuridae</taxon>
        <taxon>Oikopleura</taxon>
    </lineage>
</organism>
<dbReference type="InterPro" id="IPR048491">
    <property type="entry name" value="XMAP215_CLASP_TOG"/>
</dbReference>
<protein>
    <submittedName>
        <fullName evidence="6">Oidioi.mRNA.OKI2018_I69.XSR.g14442.t1.cds</fullName>
    </submittedName>
</protein>
<feature type="region of interest" description="Disordered" evidence="4">
    <location>
        <begin position="1090"/>
        <end position="1117"/>
    </location>
</feature>
<keyword evidence="7" id="KW-1185">Reference proteome</keyword>
<dbReference type="SUPFAM" id="SSF48371">
    <property type="entry name" value="ARM repeat"/>
    <property type="match status" value="3"/>
</dbReference>
<dbReference type="PANTHER" id="PTHR12609">
    <property type="entry name" value="MICROTUBULE ASSOCIATED PROTEIN XMAP215"/>
    <property type="match status" value="1"/>
</dbReference>
<feature type="domain" description="TOG" evidence="5">
    <location>
        <begin position="840"/>
        <end position="1072"/>
    </location>
</feature>
<feature type="domain" description="TOG" evidence="5">
    <location>
        <begin position="279"/>
        <end position="516"/>
    </location>
</feature>
<keyword evidence="2" id="KW-0963">Cytoplasm</keyword>
<feature type="compositionally biased region" description="Polar residues" evidence="4">
    <location>
        <begin position="544"/>
        <end position="556"/>
    </location>
</feature>
<reference evidence="6 7" key="1">
    <citation type="submission" date="2021-04" db="EMBL/GenBank/DDBJ databases">
        <authorList>
            <person name="Bliznina A."/>
        </authorList>
    </citation>
    <scope>NUCLEOTIDE SEQUENCE [LARGE SCALE GENOMIC DNA]</scope>
</reference>
<feature type="compositionally biased region" description="Basic and acidic residues" evidence="4">
    <location>
        <begin position="528"/>
        <end position="541"/>
    </location>
</feature>
<gene>
    <name evidence="6" type="ORF">OKIOD_LOCUS6000</name>
</gene>
<feature type="domain" description="TOG" evidence="5">
    <location>
        <begin position="575"/>
        <end position="806"/>
    </location>
</feature>
<dbReference type="Gene3D" id="1.25.10.10">
    <property type="entry name" value="Leucine-rich Repeat Variant"/>
    <property type="match status" value="5"/>
</dbReference>
<feature type="region of interest" description="Disordered" evidence="4">
    <location>
        <begin position="1409"/>
        <end position="1444"/>
    </location>
</feature>
<feature type="compositionally biased region" description="Acidic residues" evidence="4">
    <location>
        <begin position="248"/>
        <end position="262"/>
    </location>
</feature>
<comment type="subcellular location">
    <subcellularLocation>
        <location evidence="1">Cytoplasm</location>
        <location evidence="1">Cytoskeleton</location>
    </subcellularLocation>
</comment>
<evidence type="ECO:0000256" key="2">
    <source>
        <dbReference type="ARBA" id="ARBA00022490"/>
    </source>
</evidence>
<feature type="region of interest" description="Disordered" evidence="4">
    <location>
        <begin position="233"/>
        <end position="262"/>
    </location>
</feature>
<feature type="region of interest" description="Disordered" evidence="4">
    <location>
        <begin position="512"/>
        <end position="578"/>
    </location>
</feature>
<evidence type="ECO:0000259" key="5">
    <source>
        <dbReference type="SMART" id="SM01349"/>
    </source>
</evidence>
<feature type="compositionally biased region" description="Acidic residues" evidence="4">
    <location>
        <begin position="1105"/>
        <end position="1114"/>
    </location>
</feature>
<dbReference type="Pfam" id="PF21041">
    <property type="entry name" value="XMAP215_CLASP_TOG"/>
    <property type="match status" value="4"/>
</dbReference>
<dbReference type="InterPro" id="IPR016024">
    <property type="entry name" value="ARM-type_fold"/>
</dbReference>
<evidence type="ECO:0000313" key="6">
    <source>
        <dbReference type="EMBL" id="CAG5096020.1"/>
    </source>
</evidence>
<accession>A0ABN7SET0</accession>
<dbReference type="EMBL" id="OU015569">
    <property type="protein sequence ID" value="CAG5096020.1"/>
    <property type="molecule type" value="Genomic_DNA"/>
</dbReference>
<name>A0ABN7SET0_OIKDI</name>
<keyword evidence="3" id="KW-0206">Cytoskeleton</keyword>
<feature type="region of interest" description="Disordered" evidence="4">
    <location>
        <begin position="1891"/>
        <end position="1935"/>
    </location>
</feature>
<dbReference type="InterPro" id="IPR011989">
    <property type="entry name" value="ARM-like"/>
</dbReference>
<dbReference type="Proteomes" id="UP001158576">
    <property type="component" value="Chromosome XSR"/>
</dbReference>
<feature type="compositionally biased region" description="Basic and acidic residues" evidence="4">
    <location>
        <begin position="1891"/>
        <end position="1901"/>
    </location>
</feature>
<dbReference type="InterPro" id="IPR034085">
    <property type="entry name" value="TOG"/>
</dbReference>
<feature type="compositionally biased region" description="Acidic residues" evidence="4">
    <location>
        <begin position="825"/>
        <end position="840"/>
    </location>
</feature>
<feature type="region of interest" description="Disordered" evidence="4">
    <location>
        <begin position="818"/>
        <end position="841"/>
    </location>
</feature>
<evidence type="ECO:0000313" key="7">
    <source>
        <dbReference type="Proteomes" id="UP001158576"/>
    </source>
</evidence>
<evidence type="ECO:0000256" key="4">
    <source>
        <dbReference type="SAM" id="MobiDB-lite"/>
    </source>
</evidence>
<evidence type="ECO:0000256" key="1">
    <source>
        <dbReference type="ARBA" id="ARBA00004245"/>
    </source>
</evidence>
<feature type="domain" description="TOG" evidence="5">
    <location>
        <begin position="1"/>
        <end position="231"/>
    </location>
</feature>
<sequence>MAENDEDVWRKLSSYDKVCHKNWKARKAGYEELLKEIPSYALEPEKAKKYCPLLKGFVTEQNELSRMISSEVAKLVLDYATTKDAAKHVSAVCDGIISKCFSSKPKTKENAIECCQLLIEHEKADDVCSSLLSGTQNKNPKIAVACVEALTACLSSFGSKIVQLKACLAEMPKLFQHRDKNVRNATKDFFVEAHCWIGAPVKHALERVPKIEQSIKECEDAWKDLKSKSKQKRFFKSQQAEREAAQAESEDEAEEDDNDEEEVEVDAWEFAEEVNFLAELGKARFGEDKIDAGAAMASKKWKERGEALDKMALILMLEKGNPIKLASGEYQSVMTDLKTLIKKDTNVLLIIKAFKIVKRMAEAMRESFKNFGPLILQEVLARFKEKKVTVLEAAREAADAVAKTIKFPDAIMDRVMESLEDKNPGVRAETMLFLYRCSKPKKVIFPKAFIKEFMAKVTKNIEHSDKNVRDGAYKMLAVMSTKLDVKIMNTFVSDFKEDRMKLYQGAVEELKGAPKEAPEKSPVIKKAPVAEKKEVKKEAPKGSKTATKAKNPSKKFTASKKEEVTEVSGPPAEADMDEDSAVEACNGLFGEETVKKVQEKNWKIRLEGLQEVTDKLNRFEPQELKTQAIYKVLSLAPGFKDTNFQCNQEKFKIIRTAAQNPKLSQTSINIVFNYCLDKISDVKCGVLAKEALSGMADIVSLAYMAERVLPAGNKLKSVKNVAECWAWFADALPQFGFGKLDIKMFIDQSNIALAHSNAGIRTKAIEAIASVLRFVAPLRAKYDDQKDAIKTQIDDALKAFDGPPPPPTRGPVLQAALKVGPGGDGEADENAEADEDDQDDLIPRTDISSQITSSLLEMMEDKNWKMRKEALDTTKALFEKNKFITDSLGDLPASLSKRFTDVNKVLVQTSFDIAILIAAALGKKGAKTHIKSFVVPLIGALNDSKVQIREKGAGALSSWHELVPLRFWFDDEAIAGLLVDAKKIHLRYTFLGWLADKLPDEKKIPRAGIEACLPHVLACMEDRDGKVRDAAQKSLLGFMIHTSYQAMVKLAKSPKTRDELDKAKELLPKAPVRVVQAEVIDAGDIMSAASSKPKKAKKKAPVQEAVEDEPVVEQEEPKKKTTVKKKAPAKKKIGGKKVEEEDYGDIITGTEKAKNQRIKEDSKLKLLKWHYDPGTACRKELIEQLSKQISENFGSKFAPLMQKNDSTALAKVIGILEPQPLESIIPVLDIITRWMTIRMNEKNTTILTKVLSWLSDLSEKLKEAEYEMTPYESVAFLPHLISKLGESRQEIRSVVLSTLVALEDSCNDKRIFEYLLQGAKSKNSRQRTECLNQCSKMIAKSGVEVAGPPKQGALKEIAAHIADKDQNVRSGAMNCLVEVHRIIGDTVYSAKVIGRLGDKEESYLKERIKRAAPAPNTNETVTMPPPQAPPNSRKKARSPTRRGTININPAESALALRNVEEKNAQRPVEVNENARFRLELPPAAPTRISRVRLNPVEYDDIADDIEPMTTRDSSNVSPEDTITALDHQLGVLCLNEKLLEHLIFSFGSENQMIISEALCVFEKFCDVGSKNIPPAKLEEIILALCQAIQRALLPSLQNNNTRSVYSLVTQICVIFQKILRRKELIKLVSLSAYSNMIMTIFDVSCDKSINNKGEFNLGSHLNQIILDINDFGSYVKVTSAYLEVMSINLQGETKKLQKICRCFLKFFQNPEANPADGDALVLVIRALSKFFTKFPKSNSVYQQKAAFETYRLLCLYASHLAKTNASHIRLRLDQLRSEIYIPLHDILRQQVAKVNAFDDKENQPTPLFTQASRITAKIKTEETHDVGMVALAEFVNQNPSWDIKKFLKSESKGLQKYINMKLSHGQSLTNPPPAVELKSDNFEERVEELRERFGLNKHEPESVEPSSSELESFDKQPELLKTSPVRNPGMSPERVAEFRKRLTELKKSK</sequence>
<feature type="domain" description="TOG" evidence="5">
    <location>
        <begin position="1180"/>
        <end position="1417"/>
    </location>
</feature>